<dbReference type="EMBL" id="JALJOT010000011">
    <property type="protein sequence ID" value="KAK9905706.1"/>
    <property type="molecule type" value="Genomic_DNA"/>
</dbReference>
<proteinExistence type="predicted"/>
<keyword evidence="4" id="KW-1185">Reference proteome</keyword>
<gene>
    <name evidence="3" type="ORF">WJX75_004907</name>
</gene>
<accession>A0ABR2YI11</accession>
<keyword evidence="2" id="KW-0472">Membrane</keyword>
<protein>
    <submittedName>
        <fullName evidence="3">Uncharacterized protein</fullName>
    </submittedName>
</protein>
<feature type="region of interest" description="Disordered" evidence="1">
    <location>
        <begin position="1"/>
        <end position="61"/>
    </location>
</feature>
<reference evidence="3 4" key="1">
    <citation type="journal article" date="2024" name="Nat. Commun.">
        <title>Phylogenomics reveals the evolutionary origins of lichenization in chlorophyte algae.</title>
        <authorList>
            <person name="Puginier C."/>
            <person name="Libourel C."/>
            <person name="Otte J."/>
            <person name="Skaloud P."/>
            <person name="Haon M."/>
            <person name="Grisel S."/>
            <person name="Petersen M."/>
            <person name="Berrin J.G."/>
            <person name="Delaux P.M."/>
            <person name="Dal Grande F."/>
            <person name="Keller J."/>
        </authorList>
    </citation>
    <scope>NUCLEOTIDE SEQUENCE [LARGE SCALE GENOMIC DNA]</scope>
    <source>
        <strain evidence="3 4">SAG 216-7</strain>
    </source>
</reference>
<evidence type="ECO:0000256" key="1">
    <source>
        <dbReference type="SAM" id="MobiDB-lite"/>
    </source>
</evidence>
<sequence>MAEQHGHVEVVPVESNLAKAVKEEQAKSNVGKPVPSQTGAQTEDSLTDKIKKGDLSDDDKKKLGATAGAAIAFIVALAFGGYKIHQHRQHKKEAELEDAKSGLQHAGKKLGGWFGKKAEEAKDVASDAKDVVADKAGKAKDVIVDKSGDAAYRIGDAAKGVKDQVKGEGREAEKAAAKASNKSDNIVRSTYDKGHSTAHYAKEKIKGAGHSIKGAGHSTKRHVEEDGHGFLHGVKSWLGRRKDELDEAAAIGRKEQDYVADKAKAKAHHYTK</sequence>
<feature type="compositionally biased region" description="Polar residues" evidence="1">
    <location>
        <begin position="35"/>
        <end position="44"/>
    </location>
</feature>
<organism evidence="3 4">
    <name type="scientific">Coccomyxa subellipsoidea</name>
    <dbReference type="NCBI Taxonomy" id="248742"/>
    <lineage>
        <taxon>Eukaryota</taxon>
        <taxon>Viridiplantae</taxon>
        <taxon>Chlorophyta</taxon>
        <taxon>core chlorophytes</taxon>
        <taxon>Trebouxiophyceae</taxon>
        <taxon>Trebouxiophyceae incertae sedis</taxon>
        <taxon>Coccomyxaceae</taxon>
        <taxon>Coccomyxa</taxon>
    </lineage>
</organism>
<evidence type="ECO:0000313" key="4">
    <source>
        <dbReference type="Proteomes" id="UP001491310"/>
    </source>
</evidence>
<evidence type="ECO:0000256" key="2">
    <source>
        <dbReference type="SAM" id="Phobius"/>
    </source>
</evidence>
<name>A0ABR2YI11_9CHLO</name>
<keyword evidence="2" id="KW-0812">Transmembrane</keyword>
<dbReference type="Proteomes" id="UP001491310">
    <property type="component" value="Unassembled WGS sequence"/>
</dbReference>
<keyword evidence="2" id="KW-1133">Transmembrane helix</keyword>
<feature type="compositionally biased region" description="Basic and acidic residues" evidence="1">
    <location>
        <begin position="46"/>
        <end position="61"/>
    </location>
</feature>
<dbReference type="Gene3D" id="6.10.140.1430">
    <property type="match status" value="1"/>
</dbReference>
<evidence type="ECO:0000313" key="3">
    <source>
        <dbReference type="EMBL" id="KAK9905706.1"/>
    </source>
</evidence>
<feature type="transmembrane region" description="Helical" evidence="2">
    <location>
        <begin position="63"/>
        <end position="82"/>
    </location>
</feature>
<comment type="caution">
    <text evidence="3">The sequence shown here is derived from an EMBL/GenBank/DDBJ whole genome shotgun (WGS) entry which is preliminary data.</text>
</comment>